<dbReference type="Pfam" id="PF04326">
    <property type="entry name" value="SLFN_AlbA_2"/>
    <property type="match status" value="1"/>
</dbReference>
<organism evidence="2 3">
    <name type="scientific">Deinococcus oregonensis</name>
    <dbReference type="NCBI Taxonomy" id="1805970"/>
    <lineage>
        <taxon>Bacteria</taxon>
        <taxon>Thermotogati</taxon>
        <taxon>Deinococcota</taxon>
        <taxon>Deinococci</taxon>
        <taxon>Deinococcales</taxon>
        <taxon>Deinococcaceae</taxon>
        <taxon>Deinococcus</taxon>
    </lineage>
</organism>
<dbReference type="RefSeq" id="WP_380012187.1">
    <property type="nucleotide sequence ID" value="NZ_JBHLYR010000049.1"/>
</dbReference>
<reference evidence="2 3" key="1">
    <citation type="submission" date="2024-09" db="EMBL/GenBank/DDBJ databases">
        <authorList>
            <person name="Sun Q."/>
            <person name="Mori K."/>
        </authorList>
    </citation>
    <scope>NUCLEOTIDE SEQUENCE [LARGE SCALE GENOMIC DNA]</scope>
    <source>
        <strain evidence="2 3">JCM 13503</strain>
    </source>
</reference>
<dbReference type="InterPro" id="IPR007421">
    <property type="entry name" value="Schlafen_AlbA_2_dom"/>
</dbReference>
<dbReference type="PANTHER" id="PTHR30595:SF6">
    <property type="entry name" value="SCHLAFEN ALBA-2 DOMAIN-CONTAINING PROTEIN"/>
    <property type="match status" value="1"/>
</dbReference>
<dbReference type="Gene3D" id="3.30.950.30">
    <property type="entry name" value="Schlafen, AAA domain"/>
    <property type="match status" value="1"/>
</dbReference>
<dbReference type="EMBL" id="JBHLYR010000049">
    <property type="protein sequence ID" value="MFB9993409.1"/>
    <property type="molecule type" value="Genomic_DNA"/>
</dbReference>
<proteinExistence type="predicted"/>
<dbReference type="Proteomes" id="UP001589733">
    <property type="component" value="Unassembled WGS sequence"/>
</dbReference>
<name>A0ABV6B0Z1_9DEIO</name>
<dbReference type="PANTHER" id="PTHR30595">
    <property type="entry name" value="GLPR-RELATED TRANSCRIPTIONAL REPRESSOR"/>
    <property type="match status" value="1"/>
</dbReference>
<sequence>MTEQELRDLITEGETLTVEFKSDRRDGLSDADLQEAVVCLANHEGGHLLVGVEDNGRITRLHPKHLASTPSALASALRNFLLGSMPPDIRCQFVPTDGGTVAVIHVRRAKAPVSTSKTVTLRRGIGPDNKLQCLPIGPDELVSLRATRGLYDHSARPLPELGFDALSRAELDRIRSFIRTRPQATKSLAELGDQDLAVSLKLVVRQEGQLVPTILGLLLAGTAEILEERIPVHSVALQDLDAGRNVTANDFYREPLLRIWELFKGFFMARNTEREVSLGLNLQRTAIARYPRRAVREAFANALIHRDYTLWPKQLRTKLPNF</sequence>
<accession>A0ABV6B0Z1</accession>
<evidence type="ECO:0000313" key="3">
    <source>
        <dbReference type="Proteomes" id="UP001589733"/>
    </source>
</evidence>
<comment type="caution">
    <text evidence="2">The sequence shown here is derived from an EMBL/GenBank/DDBJ whole genome shotgun (WGS) entry which is preliminary data.</text>
</comment>
<dbReference type="InterPro" id="IPR038461">
    <property type="entry name" value="Schlafen_AlbA_2_dom_sf"/>
</dbReference>
<dbReference type="InterPro" id="IPR038475">
    <property type="entry name" value="RecG_C_sf"/>
</dbReference>
<feature type="domain" description="Schlafen AlbA-2" evidence="1">
    <location>
        <begin position="14"/>
        <end position="124"/>
    </location>
</feature>
<evidence type="ECO:0000313" key="2">
    <source>
        <dbReference type="EMBL" id="MFB9993409.1"/>
    </source>
</evidence>
<protein>
    <submittedName>
        <fullName evidence="2">Helix-turn-helix domain-containing protein</fullName>
    </submittedName>
</protein>
<gene>
    <name evidence="2" type="ORF">ACFFLM_15690</name>
</gene>
<keyword evidence="3" id="KW-1185">Reference proteome</keyword>
<evidence type="ECO:0000259" key="1">
    <source>
        <dbReference type="Pfam" id="PF04326"/>
    </source>
</evidence>
<dbReference type="Gene3D" id="3.30.565.60">
    <property type="match status" value="1"/>
</dbReference>